<feature type="domain" description="HTH tetR-type" evidence="3">
    <location>
        <begin position="7"/>
        <end position="67"/>
    </location>
</feature>
<evidence type="ECO:0000313" key="5">
    <source>
        <dbReference type="Proteomes" id="UP001596241"/>
    </source>
</evidence>
<comment type="caution">
    <text evidence="4">The sequence shown here is derived from an EMBL/GenBank/DDBJ whole genome shotgun (WGS) entry which is preliminary data.</text>
</comment>
<evidence type="ECO:0000313" key="4">
    <source>
        <dbReference type="EMBL" id="MFC5896141.1"/>
    </source>
</evidence>
<dbReference type="InterPro" id="IPR036271">
    <property type="entry name" value="Tet_transcr_reg_TetR-rel_C_sf"/>
</dbReference>
<dbReference type="Proteomes" id="UP001596241">
    <property type="component" value="Unassembled WGS sequence"/>
</dbReference>
<dbReference type="Pfam" id="PF00440">
    <property type="entry name" value="TetR_N"/>
    <property type="match status" value="1"/>
</dbReference>
<dbReference type="PROSITE" id="PS50977">
    <property type="entry name" value="HTH_TETR_2"/>
    <property type="match status" value="1"/>
</dbReference>
<dbReference type="SUPFAM" id="SSF48498">
    <property type="entry name" value="Tetracyclin repressor-like, C-terminal domain"/>
    <property type="match status" value="1"/>
</dbReference>
<dbReference type="SUPFAM" id="SSF46689">
    <property type="entry name" value="Homeodomain-like"/>
    <property type="match status" value="1"/>
</dbReference>
<evidence type="ECO:0000259" key="3">
    <source>
        <dbReference type="PROSITE" id="PS50977"/>
    </source>
</evidence>
<dbReference type="Gene3D" id="1.10.357.10">
    <property type="entry name" value="Tetracycline Repressor, domain 2"/>
    <property type="match status" value="1"/>
</dbReference>
<gene>
    <name evidence="4" type="ORF">ACFP3M_25430</name>
</gene>
<protein>
    <submittedName>
        <fullName evidence="4">TetR/AcrR family transcriptional regulator</fullName>
    </submittedName>
</protein>
<evidence type="ECO:0000256" key="2">
    <source>
        <dbReference type="PROSITE-ProRule" id="PRU00335"/>
    </source>
</evidence>
<organism evidence="4 5">
    <name type="scientific">Streptomyces ramulosus</name>
    <dbReference type="NCBI Taxonomy" id="47762"/>
    <lineage>
        <taxon>Bacteria</taxon>
        <taxon>Bacillati</taxon>
        <taxon>Actinomycetota</taxon>
        <taxon>Actinomycetes</taxon>
        <taxon>Kitasatosporales</taxon>
        <taxon>Streptomycetaceae</taxon>
        <taxon>Streptomyces</taxon>
    </lineage>
</organism>
<evidence type="ECO:0000256" key="1">
    <source>
        <dbReference type="ARBA" id="ARBA00023125"/>
    </source>
</evidence>
<name>A0ABW1FPT0_9ACTN</name>
<accession>A0ABW1FPT0</accession>
<dbReference type="InterPro" id="IPR050109">
    <property type="entry name" value="HTH-type_TetR-like_transc_reg"/>
</dbReference>
<dbReference type="InterPro" id="IPR001647">
    <property type="entry name" value="HTH_TetR"/>
</dbReference>
<reference evidence="5" key="1">
    <citation type="journal article" date="2019" name="Int. J. Syst. Evol. Microbiol.">
        <title>The Global Catalogue of Microorganisms (GCM) 10K type strain sequencing project: providing services to taxonomists for standard genome sequencing and annotation.</title>
        <authorList>
            <consortium name="The Broad Institute Genomics Platform"/>
            <consortium name="The Broad Institute Genome Sequencing Center for Infectious Disease"/>
            <person name="Wu L."/>
            <person name="Ma J."/>
        </authorList>
    </citation>
    <scope>NUCLEOTIDE SEQUENCE [LARGE SCALE GENOMIC DNA]</scope>
    <source>
        <strain evidence="5">CGMCC 1.15809</strain>
    </source>
</reference>
<keyword evidence="5" id="KW-1185">Reference proteome</keyword>
<feature type="DNA-binding region" description="H-T-H motif" evidence="2">
    <location>
        <begin position="30"/>
        <end position="49"/>
    </location>
</feature>
<dbReference type="InterPro" id="IPR009057">
    <property type="entry name" value="Homeodomain-like_sf"/>
</dbReference>
<dbReference type="PANTHER" id="PTHR30055">
    <property type="entry name" value="HTH-TYPE TRANSCRIPTIONAL REGULATOR RUTR"/>
    <property type="match status" value="1"/>
</dbReference>
<dbReference type="PANTHER" id="PTHR30055:SF226">
    <property type="entry name" value="HTH-TYPE TRANSCRIPTIONAL REGULATOR PKSA"/>
    <property type="match status" value="1"/>
</dbReference>
<dbReference type="PRINTS" id="PR00455">
    <property type="entry name" value="HTHTETR"/>
</dbReference>
<sequence>MNPEVHARRRAAIVEAAAAEFAAHGVDGTGTAAICRRAGIGSGTLFHYFATKRELFHAVFADDLPRMARRCAEALAAPDPEAGLDLLTGHLIAELADPLAPGLASAALLQANRDPEFARLLTALDAQLQEALTTLLERLAKAPGRALPLPAPSAARWIRNLIDAAHLTAGAADREATTAELRLILSWLMGRGSVPPGKIP</sequence>
<dbReference type="EMBL" id="JBHSPW010000013">
    <property type="protein sequence ID" value="MFC5896141.1"/>
    <property type="molecule type" value="Genomic_DNA"/>
</dbReference>
<keyword evidence="1 2" id="KW-0238">DNA-binding</keyword>
<dbReference type="RefSeq" id="WP_386461120.1">
    <property type="nucleotide sequence ID" value="NZ_JBHSPW010000013.1"/>
</dbReference>
<proteinExistence type="predicted"/>